<dbReference type="AlphaFoldDB" id="A0A848G7Z3"/>
<evidence type="ECO:0000256" key="1">
    <source>
        <dbReference type="SAM" id="Phobius"/>
    </source>
</evidence>
<comment type="caution">
    <text evidence="2">The sequence shown here is derived from an EMBL/GenBank/DDBJ whole genome shotgun (WGS) entry which is preliminary data.</text>
</comment>
<name>A0A848G7Z3_9RHOO</name>
<keyword evidence="1" id="KW-1133">Transmembrane helix</keyword>
<evidence type="ECO:0000313" key="3">
    <source>
        <dbReference type="Proteomes" id="UP000580043"/>
    </source>
</evidence>
<feature type="transmembrane region" description="Helical" evidence="1">
    <location>
        <begin position="194"/>
        <end position="216"/>
    </location>
</feature>
<accession>A0A848G7Z3</accession>
<dbReference type="InterPro" id="IPR018692">
    <property type="entry name" value="DUF2189"/>
</dbReference>
<feature type="transmembrane region" description="Helical" evidence="1">
    <location>
        <begin position="103"/>
        <end position="128"/>
    </location>
</feature>
<dbReference type="Pfam" id="PF09955">
    <property type="entry name" value="DUF2189"/>
    <property type="match status" value="1"/>
</dbReference>
<keyword evidence="1" id="KW-0812">Transmembrane</keyword>
<reference evidence="2 3" key="1">
    <citation type="submission" date="2020-04" db="EMBL/GenBank/DDBJ databases">
        <title>Zoogloea sp. G-4-1-14 isolated from soil.</title>
        <authorList>
            <person name="Dahal R.H."/>
        </authorList>
    </citation>
    <scope>NUCLEOTIDE SEQUENCE [LARGE SCALE GENOMIC DNA]</scope>
    <source>
        <strain evidence="2 3">G-4-1-14</strain>
    </source>
</reference>
<protein>
    <submittedName>
        <fullName evidence="2">DUF2189 domain-containing protein</fullName>
    </submittedName>
</protein>
<dbReference type="EMBL" id="JABBGA010000011">
    <property type="protein sequence ID" value="NML26986.1"/>
    <property type="molecule type" value="Genomic_DNA"/>
</dbReference>
<dbReference type="Proteomes" id="UP000580043">
    <property type="component" value="Unassembled WGS sequence"/>
</dbReference>
<evidence type="ECO:0000313" key="2">
    <source>
        <dbReference type="EMBL" id="NML26986.1"/>
    </source>
</evidence>
<keyword evidence="1" id="KW-0472">Membrane</keyword>
<proteinExistence type="predicted"/>
<organism evidence="2 3">
    <name type="scientific">Zoogloea dura</name>
    <dbReference type="NCBI Taxonomy" id="2728840"/>
    <lineage>
        <taxon>Bacteria</taxon>
        <taxon>Pseudomonadati</taxon>
        <taxon>Pseudomonadota</taxon>
        <taxon>Betaproteobacteria</taxon>
        <taxon>Rhodocyclales</taxon>
        <taxon>Zoogloeaceae</taxon>
        <taxon>Zoogloea</taxon>
    </lineage>
</organism>
<keyword evidence="3" id="KW-1185">Reference proteome</keyword>
<feature type="transmembrane region" description="Helical" evidence="1">
    <location>
        <begin position="140"/>
        <end position="164"/>
    </location>
</feature>
<feature type="transmembrane region" description="Helical" evidence="1">
    <location>
        <begin position="33"/>
        <end position="54"/>
    </location>
</feature>
<sequence>MVASPVPRSVSFSRLKWVLAAGWRELWRGSLSAPALALAAVPAVLGTLILAGLLKAGLAPMVLPMAGGFLLVGPAAWPLFLALRRCGSLHGATWVLRGMPRGLWALAGVCLLLFLIWMSDAATVYSFMIGGETGIGGARVAWFLLLTSVMGVVLALIVFCIAVFSVPLLLDRRAGLVQAVMASVKAVFASPGTMLLWAGVLGVTGIVSALCPLLLLPALPWLAFAGDLLYLEIFPPDHGLPDVPTTHQD</sequence>
<feature type="transmembrane region" description="Helical" evidence="1">
    <location>
        <begin position="61"/>
        <end position="83"/>
    </location>
</feature>
<gene>
    <name evidence="2" type="ORF">HHL15_14625</name>
</gene>